<dbReference type="STRING" id="624147.SAMN04487970_102634"/>
<keyword evidence="1" id="KW-0812">Transmembrane</keyword>
<feature type="transmembrane region" description="Helical" evidence="1">
    <location>
        <begin position="24"/>
        <end position="40"/>
    </location>
</feature>
<keyword evidence="1" id="KW-0472">Membrane</keyword>
<evidence type="ECO:0000313" key="2">
    <source>
        <dbReference type="EMBL" id="SCW66599.1"/>
    </source>
</evidence>
<keyword evidence="3" id="KW-1185">Reference proteome</keyword>
<dbReference type="AlphaFoldDB" id="A0A1G4SE35"/>
<evidence type="ECO:0000313" key="3">
    <source>
        <dbReference type="Proteomes" id="UP000198601"/>
    </source>
</evidence>
<accession>A0A1G4SE35</accession>
<dbReference type="EMBL" id="FMTT01000026">
    <property type="protein sequence ID" value="SCW66599.1"/>
    <property type="molecule type" value="Genomic_DNA"/>
</dbReference>
<sequence length="45" mass="5652">MNKRTEQRCSMRLLKLWIRMPRKLRYLAIIGSLVFLHWFFKWLNG</sequence>
<evidence type="ECO:0000256" key="1">
    <source>
        <dbReference type="SAM" id="Phobius"/>
    </source>
</evidence>
<gene>
    <name evidence="2" type="ORF">SAMN04487970_102634</name>
</gene>
<keyword evidence="1" id="KW-1133">Transmembrane helix</keyword>
<name>A0A1G4SE35_9BACL</name>
<dbReference type="Proteomes" id="UP000198601">
    <property type="component" value="Unassembled WGS sequence"/>
</dbReference>
<dbReference type="RefSeq" id="WP_217266752.1">
    <property type="nucleotide sequence ID" value="NZ_FMTT01000026.1"/>
</dbReference>
<reference evidence="3" key="1">
    <citation type="submission" date="2016-10" db="EMBL/GenBank/DDBJ databases">
        <authorList>
            <person name="Varghese N."/>
            <person name="Submissions S."/>
        </authorList>
    </citation>
    <scope>NUCLEOTIDE SEQUENCE [LARGE SCALE GENOMIC DNA]</scope>
    <source>
        <strain evidence="3">CGMCC 1.8946</strain>
    </source>
</reference>
<protein>
    <submittedName>
        <fullName evidence="2">Uncharacterized protein</fullName>
    </submittedName>
</protein>
<proteinExistence type="predicted"/>
<organism evidence="2 3">
    <name type="scientific">Paenibacillus tianmuensis</name>
    <dbReference type="NCBI Taxonomy" id="624147"/>
    <lineage>
        <taxon>Bacteria</taxon>
        <taxon>Bacillati</taxon>
        <taxon>Bacillota</taxon>
        <taxon>Bacilli</taxon>
        <taxon>Bacillales</taxon>
        <taxon>Paenibacillaceae</taxon>
        <taxon>Paenibacillus</taxon>
    </lineage>
</organism>